<protein>
    <submittedName>
        <fullName evidence="3">Uncharacterized protein</fullName>
    </submittedName>
</protein>
<dbReference type="InterPro" id="IPR049192">
    <property type="entry name" value="DUF4246_C"/>
</dbReference>
<dbReference type="Pfam" id="PF21666">
    <property type="entry name" value="DUF4246_N"/>
    <property type="match status" value="1"/>
</dbReference>
<gene>
    <name evidence="3" type="ORF">PLEOSDRAFT_1036222</name>
</gene>
<dbReference type="VEuPathDB" id="FungiDB:PLEOSDRAFT_1036222"/>
<dbReference type="PANTHER" id="PTHR33119:SF1">
    <property type="entry name" value="FE2OG DIOXYGENASE DOMAIN-CONTAINING PROTEIN"/>
    <property type="match status" value="1"/>
</dbReference>
<accession>A0A067NU03</accession>
<dbReference type="PANTHER" id="PTHR33119">
    <property type="entry name" value="IFI3P"/>
    <property type="match status" value="1"/>
</dbReference>
<proteinExistence type="predicted"/>
<reference evidence="4" key="1">
    <citation type="journal article" date="2014" name="Proc. Natl. Acad. Sci. U.S.A.">
        <title>Extensive sampling of basidiomycete genomes demonstrates inadequacy of the white-rot/brown-rot paradigm for wood decay fungi.</title>
        <authorList>
            <person name="Riley R."/>
            <person name="Salamov A.A."/>
            <person name="Brown D.W."/>
            <person name="Nagy L.G."/>
            <person name="Floudas D."/>
            <person name="Held B.W."/>
            <person name="Levasseur A."/>
            <person name="Lombard V."/>
            <person name="Morin E."/>
            <person name="Otillar R."/>
            <person name="Lindquist E.A."/>
            <person name="Sun H."/>
            <person name="LaButti K.M."/>
            <person name="Schmutz J."/>
            <person name="Jabbour D."/>
            <person name="Luo H."/>
            <person name="Baker S.E."/>
            <person name="Pisabarro A.G."/>
            <person name="Walton J.D."/>
            <person name="Blanchette R.A."/>
            <person name="Henrissat B."/>
            <person name="Martin F."/>
            <person name="Cullen D."/>
            <person name="Hibbett D.S."/>
            <person name="Grigoriev I.V."/>
        </authorList>
    </citation>
    <scope>NUCLEOTIDE SEQUENCE [LARGE SCALE GENOMIC DNA]</scope>
    <source>
        <strain evidence="4">PC15</strain>
    </source>
</reference>
<dbReference type="EMBL" id="KL198006">
    <property type="protein sequence ID" value="KDQ31369.1"/>
    <property type="molecule type" value="Genomic_DNA"/>
</dbReference>
<dbReference type="InParanoid" id="A0A067NU03"/>
<dbReference type="InterPro" id="IPR025340">
    <property type="entry name" value="DUF4246"/>
</dbReference>
<sequence>MPRKDLLCGYRHPFMDATQFATGVGDEPRTLTDLAMSQFSYTLRMKPEWYNKHTDPETRKKWAAEAADQSWKVRIPGGSVDIKLSMKQIGYVMDELAGYAALRDARNSCQVSCFERIWETGHVIDDEASAKLTEEISFLRHPGKSGPVNWLLDPYLCPLIYGQTQVSTPDGPTLLTPPRGSYYTPDHYAVSSHFCLLPSAVSISPKSYAVQFCSYINNLHPTHHANLYSSLSTLLARFIPLFEHTLTDLHRNNPLTQRISGSCKYTIWDEPEPPEHSDDEEGWATYEREMRQWSLNRPLQLPDVSSAGYRGGLENRRHTVSLGGREVKIIPSINEISLDPETPFYAGSPWKVEGMRNERITACAIYIASKENITPPSLQFRMAITYPGGFMLGDSGATLRTWGLRDVDPCHQYIGSIPNLEAGFGVVFPNIYQHQLAPFRLADPTKPGHLTCVSFWLVDPDISSNGLLSSEIWHRKAVPSTADVPPQQKEWVAETMDEVIDRRVPMEVVERILDSTEGLLDAVEANRVRQEVLDEREEFRKLNDMNYFCVPFDVWGTF</sequence>
<dbReference type="InterPro" id="IPR049207">
    <property type="entry name" value="DUF4246_N"/>
</dbReference>
<evidence type="ECO:0000313" key="4">
    <source>
        <dbReference type="Proteomes" id="UP000027073"/>
    </source>
</evidence>
<dbReference type="HOGENOM" id="CLU_012066_3_2_1"/>
<feature type="domain" description="DUF4246" evidence="2">
    <location>
        <begin position="10"/>
        <end position="65"/>
    </location>
</feature>
<evidence type="ECO:0000259" key="2">
    <source>
        <dbReference type="Pfam" id="PF21666"/>
    </source>
</evidence>
<dbReference type="Pfam" id="PF14033">
    <property type="entry name" value="DUF4246"/>
    <property type="match status" value="1"/>
</dbReference>
<organism evidence="3 4">
    <name type="scientific">Pleurotus ostreatus (strain PC15)</name>
    <name type="common">Oyster mushroom</name>
    <dbReference type="NCBI Taxonomy" id="1137138"/>
    <lineage>
        <taxon>Eukaryota</taxon>
        <taxon>Fungi</taxon>
        <taxon>Dikarya</taxon>
        <taxon>Basidiomycota</taxon>
        <taxon>Agaricomycotina</taxon>
        <taxon>Agaricomycetes</taxon>
        <taxon>Agaricomycetidae</taxon>
        <taxon>Agaricales</taxon>
        <taxon>Pleurotineae</taxon>
        <taxon>Pleurotaceae</taxon>
        <taxon>Pleurotus</taxon>
    </lineage>
</organism>
<evidence type="ECO:0000259" key="1">
    <source>
        <dbReference type="Pfam" id="PF14033"/>
    </source>
</evidence>
<evidence type="ECO:0000313" key="3">
    <source>
        <dbReference type="EMBL" id="KDQ31369.1"/>
    </source>
</evidence>
<dbReference type="AlphaFoldDB" id="A0A067NU03"/>
<feature type="domain" description="DUF4246" evidence="1">
    <location>
        <begin position="88"/>
        <end position="494"/>
    </location>
</feature>
<name>A0A067NU03_PLEO1</name>
<dbReference type="Proteomes" id="UP000027073">
    <property type="component" value="Unassembled WGS sequence"/>
</dbReference>
<dbReference type="STRING" id="1137138.A0A067NU03"/>
<dbReference type="OrthoDB" id="415532at2759"/>